<name>J1JG60_9HYPH</name>
<dbReference type="HOGENOM" id="CLU_3149915_0_0_5"/>
<dbReference type="EMBL" id="AILX01000030">
    <property type="protein sequence ID" value="EJF83115.1"/>
    <property type="molecule type" value="Genomic_DNA"/>
</dbReference>
<proteinExistence type="predicted"/>
<dbReference type="Proteomes" id="UP000002646">
    <property type="component" value="Unassembled WGS sequence"/>
</dbReference>
<reference evidence="1 2" key="1">
    <citation type="submission" date="2012-03" db="EMBL/GenBank/DDBJ databases">
        <title>The Genome Sequence of Bartonella washoensis 085-0475.</title>
        <authorList>
            <consortium name="The Broad Institute Genome Sequencing Platform"/>
            <consortium name="The Broad Institute Genome Sequencing Center for Infectious Disease"/>
            <person name="Feldgarden M."/>
            <person name="Kirby J."/>
            <person name="Kosoy M."/>
            <person name="Birtles R."/>
            <person name="Probert W.S."/>
            <person name="Chiaraviglio L."/>
            <person name="Young S.K."/>
            <person name="Zeng Q."/>
            <person name="Gargeya S."/>
            <person name="Fitzgerald M."/>
            <person name="Haas B."/>
            <person name="Abouelleil A."/>
            <person name="Alvarado L."/>
            <person name="Arachchi H.M."/>
            <person name="Berlin A."/>
            <person name="Chapman S.B."/>
            <person name="Gearin G."/>
            <person name="Goldberg J."/>
            <person name="Griggs A."/>
            <person name="Gujja S."/>
            <person name="Hansen M."/>
            <person name="Heiman D."/>
            <person name="Howarth C."/>
            <person name="Larimer J."/>
            <person name="Lui A."/>
            <person name="MacDonald P.J.P."/>
            <person name="McCowen C."/>
            <person name="Montmayeur A."/>
            <person name="Murphy C."/>
            <person name="Neiman D."/>
            <person name="Pearson M."/>
            <person name="Priest M."/>
            <person name="Roberts A."/>
            <person name="Saif S."/>
            <person name="Shea T."/>
            <person name="Sisk P."/>
            <person name="Stolte C."/>
            <person name="Sykes S."/>
            <person name="Wortman J."/>
            <person name="Nusbaum C."/>
            <person name="Birren B."/>
        </authorList>
    </citation>
    <scope>NUCLEOTIDE SEQUENCE [LARGE SCALE GENOMIC DNA]</scope>
    <source>
        <strain evidence="1 2">085-0475</strain>
    </source>
</reference>
<comment type="caution">
    <text evidence="1">The sequence shown here is derived from an EMBL/GenBank/DDBJ whole genome shotgun (WGS) entry which is preliminary data.</text>
</comment>
<organism evidence="1 2">
    <name type="scientific">Cardidatus Bartonella washoeensis 085-0475</name>
    <dbReference type="NCBI Taxonomy" id="1094564"/>
    <lineage>
        <taxon>Bacteria</taxon>
        <taxon>Pseudomonadati</taxon>
        <taxon>Pseudomonadota</taxon>
        <taxon>Alphaproteobacteria</taxon>
        <taxon>Hyphomicrobiales</taxon>
        <taxon>Bartonellaceae</taxon>
        <taxon>Bartonella</taxon>
    </lineage>
</organism>
<dbReference type="AlphaFoldDB" id="J1JG60"/>
<sequence length="48" mass="5739">MRYIEHSKEFEIEHVSTEKVPLLLSDFVHTTNCFIHKMGNLEHQDKII</sequence>
<gene>
    <name evidence="1" type="ORF">MCW_01409</name>
</gene>
<evidence type="ECO:0000313" key="2">
    <source>
        <dbReference type="Proteomes" id="UP000002646"/>
    </source>
</evidence>
<evidence type="ECO:0000313" key="1">
    <source>
        <dbReference type="EMBL" id="EJF83115.1"/>
    </source>
</evidence>
<accession>J1JG60</accession>
<protein>
    <submittedName>
        <fullName evidence="1">Uncharacterized protein</fullName>
    </submittedName>
</protein>